<protein>
    <submittedName>
        <fullName evidence="2">Uncharacterized protein</fullName>
    </submittedName>
</protein>
<name>A0AAD8V4S1_9PEZI</name>
<proteinExistence type="predicted"/>
<accession>A0AAD8V4S1</accession>
<dbReference type="Proteomes" id="UP001230504">
    <property type="component" value="Unassembled WGS sequence"/>
</dbReference>
<evidence type="ECO:0000256" key="1">
    <source>
        <dbReference type="SAM" id="Phobius"/>
    </source>
</evidence>
<keyword evidence="1" id="KW-0472">Membrane</keyword>
<keyword evidence="1" id="KW-1133">Transmembrane helix</keyword>
<comment type="caution">
    <text evidence="2">The sequence shown here is derived from an EMBL/GenBank/DDBJ whole genome shotgun (WGS) entry which is preliminary data.</text>
</comment>
<feature type="transmembrane region" description="Helical" evidence="1">
    <location>
        <begin position="20"/>
        <end position="38"/>
    </location>
</feature>
<evidence type="ECO:0000313" key="2">
    <source>
        <dbReference type="EMBL" id="KAK1589639.1"/>
    </source>
</evidence>
<evidence type="ECO:0000313" key="3">
    <source>
        <dbReference type="Proteomes" id="UP001230504"/>
    </source>
</evidence>
<dbReference type="EMBL" id="JAHLJV010000037">
    <property type="protein sequence ID" value="KAK1589639.1"/>
    <property type="molecule type" value="Genomic_DNA"/>
</dbReference>
<gene>
    <name evidence="2" type="ORF">LY79DRAFT_556579</name>
</gene>
<reference evidence="2" key="1">
    <citation type="submission" date="2021-06" db="EMBL/GenBank/DDBJ databases">
        <title>Comparative genomics, transcriptomics and evolutionary studies reveal genomic signatures of adaptation to plant cell wall in hemibiotrophic fungi.</title>
        <authorList>
            <consortium name="DOE Joint Genome Institute"/>
            <person name="Baroncelli R."/>
            <person name="Diaz J.F."/>
            <person name="Benocci T."/>
            <person name="Peng M."/>
            <person name="Battaglia E."/>
            <person name="Haridas S."/>
            <person name="Andreopoulos W."/>
            <person name="Labutti K."/>
            <person name="Pangilinan J."/>
            <person name="Floch G.L."/>
            <person name="Makela M.R."/>
            <person name="Henrissat B."/>
            <person name="Grigoriev I.V."/>
            <person name="Crouch J.A."/>
            <person name="De Vries R.P."/>
            <person name="Sukno S.A."/>
            <person name="Thon M.R."/>
        </authorList>
    </citation>
    <scope>NUCLEOTIDE SEQUENCE</scope>
    <source>
        <strain evidence="2">CBS 125086</strain>
    </source>
</reference>
<sequence length="70" mass="7710">MCRSRGKVPPQEDPFGVSPPSSLLLLFFLLLLIQCHLPSGQRLLDLPRPSLDPFVVIIARCRAAPESSRG</sequence>
<dbReference type="AlphaFoldDB" id="A0AAD8V4S1"/>
<dbReference type="GeneID" id="85442267"/>
<keyword evidence="3" id="KW-1185">Reference proteome</keyword>
<organism evidence="2 3">
    <name type="scientific">Colletotrichum navitas</name>
    <dbReference type="NCBI Taxonomy" id="681940"/>
    <lineage>
        <taxon>Eukaryota</taxon>
        <taxon>Fungi</taxon>
        <taxon>Dikarya</taxon>
        <taxon>Ascomycota</taxon>
        <taxon>Pezizomycotina</taxon>
        <taxon>Sordariomycetes</taxon>
        <taxon>Hypocreomycetidae</taxon>
        <taxon>Glomerellales</taxon>
        <taxon>Glomerellaceae</taxon>
        <taxon>Colletotrichum</taxon>
        <taxon>Colletotrichum graminicola species complex</taxon>
    </lineage>
</organism>
<dbReference type="RefSeq" id="XP_060413180.1">
    <property type="nucleotide sequence ID" value="XM_060558027.1"/>
</dbReference>
<keyword evidence="1" id="KW-0812">Transmembrane</keyword>